<proteinExistence type="predicted"/>
<reference evidence="1 2" key="1">
    <citation type="submission" date="2014-03" db="EMBL/GenBank/DDBJ databases">
        <authorList>
            <person name="Urmite Genomes U."/>
        </authorList>
    </citation>
    <scope>NUCLEOTIDE SEQUENCE [LARGE SCALE GENOMIC DNA]</scope>
    <source>
        <strain evidence="1 2">Vm-5</strain>
    </source>
</reference>
<comment type="caution">
    <text evidence="1">The sequence shown here is derived from an EMBL/GenBank/DDBJ whole genome shotgun (WGS) entry which is preliminary data.</text>
</comment>
<name>A0A024QEM7_9BACI</name>
<reference evidence="2" key="2">
    <citation type="submission" date="2014-05" db="EMBL/GenBank/DDBJ databases">
        <title>Draft genome sequence of Virgibacillus massiliensis Vm-5.</title>
        <authorList>
            <person name="Khelaifia S."/>
            <person name="Croce O."/>
            <person name="Lagier J.C."/>
            <person name="Raoult D."/>
        </authorList>
    </citation>
    <scope>NUCLEOTIDE SEQUENCE [LARGE SCALE GENOMIC DNA]</scope>
    <source>
        <strain evidence="2">Vm-5</strain>
    </source>
</reference>
<dbReference type="Proteomes" id="UP000028875">
    <property type="component" value="Unassembled WGS sequence"/>
</dbReference>
<keyword evidence="2" id="KW-1185">Reference proteome</keyword>
<dbReference type="EMBL" id="CCDP010000002">
    <property type="protein sequence ID" value="CDQ40665.1"/>
    <property type="molecule type" value="Genomic_DNA"/>
</dbReference>
<dbReference type="STRING" id="1462526.BN990_02992"/>
<gene>
    <name evidence="1" type="ORF">BN990_02992</name>
</gene>
<accession>A0A024QEM7</accession>
<evidence type="ECO:0008006" key="3">
    <source>
        <dbReference type="Google" id="ProtNLM"/>
    </source>
</evidence>
<dbReference type="AlphaFoldDB" id="A0A024QEM7"/>
<dbReference type="OrthoDB" id="2719060at2"/>
<dbReference type="eggNOG" id="ENOG50308QG">
    <property type="taxonomic scope" value="Bacteria"/>
</dbReference>
<dbReference type="RefSeq" id="WP_021292258.1">
    <property type="nucleotide sequence ID" value="NZ_BNER01000006.1"/>
</dbReference>
<evidence type="ECO:0000313" key="2">
    <source>
        <dbReference type="Proteomes" id="UP000028875"/>
    </source>
</evidence>
<evidence type="ECO:0000313" key="1">
    <source>
        <dbReference type="EMBL" id="CDQ40665.1"/>
    </source>
</evidence>
<organism evidence="1 2">
    <name type="scientific">Virgibacillus massiliensis</name>
    <dbReference type="NCBI Taxonomy" id="1462526"/>
    <lineage>
        <taxon>Bacteria</taxon>
        <taxon>Bacillati</taxon>
        <taxon>Bacillota</taxon>
        <taxon>Bacilli</taxon>
        <taxon>Bacillales</taxon>
        <taxon>Bacillaceae</taxon>
        <taxon>Virgibacillus</taxon>
    </lineage>
</organism>
<protein>
    <recommendedName>
        <fullName evidence="3">Intracellular proteinase inhibitor</fullName>
    </recommendedName>
</protein>
<dbReference type="PROSITE" id="PS51257">
    <property type="entry name" value="PROKAR_LIPOPROTEIN"/>
    <property type="match status" value="1"/>
</dbReference>
<sequence length="138" mass="15782" precursor="true">MKYFGFVIILACIMVACSNQESEKSTQTENQQDETIQHTTAVSLRNVDVKVENGNAVINGEVQASNTNVYYILEYNNQTTIEEQEVELENMDEKWQDFSIKMKLPEDSTSRDEPPIITFYGKNDQGEKVNANYIPVDM</sequence>